<accession>A0A316V8Q3</accession>
<dbReference type="OrthoDB" id="3361140at2759"/>
<dbReference type="EMBL" id="KZ819604">
    <property type="protein sequence ID" value="PWN33408.1"/>
    <property type="molecule type" value="Genomic_DNA"/>
</dbReference>
<dbReference type="Proteomes" id="UP000245771">
    <property type="component" value="Unassembled WGS sequence"/>
</dbReference>
<reference evidence="1 2" key="1">
    <citation type="journal article" date="2018" name="Mol. Biol. Evol.">
        <title>Broad Genomic Sampling Reveals a Smut Pathogenic Ancestry of the Fungal Clade Ustilaginomycotina.</title>
        <authorList>
            <person name="Kijpornyongpan T."/>
            <person name="Mondo S.J."/>
            <person name="Barry K."/>
            <person name="Sandor L."/>
            <person name="Lee J."/>
            <person name="Lipzen A."/>
            <person name="Pangilinan J."/>
            <person name="LaButti K."/>
            <person name="Hainaut M."/>
            <person name="Henrissat B."/>
            <person name="Grigoriev I.V."/>
            <person name="Spatafora J.W."/>
            <person name="Aime M.C."/>
        </authorList>
    </citation>
    <scope>NUCLEOTIDE SEQUENCE [LARGE SCALE GENOMIC DNA]</scope>
    <source>
        <strain evidence="1 2">MCA 3882</strain>
    </source>
</reference>
<gene>
    <name evidence="1" type="ORF">FA14DRAFT_161277</name>
</gene>
<dbReference type="AlphaFoldDB" id="A0A316V8Q3"/>
<feature type="non-terminal residue" evidence="1">
    <location>
        <position position="51"/>
    </location>
</feature>
<organism evidence="1 2">
    <name type="scientific">Meira miltonrushii</name>
    <dbReference type="NCBI Taxonomy" id="1280837"/>
    <lineage>
        <taxon>Eukaryota</taxon>
        <taxon>Fungi</taxon>
        <taxon>Dikarya</taxon>
        <taxon>Basidiomycota</taxon>
        <taxon>Ustilaginomycotina</taxon>
        <taxon>Exobasidiomycetes</taxon>
        <taxon>Exobasidiales</taxon>
        <taxon>Brachybasidiaceae</taxon>
        <taxon>Meira</taxon>
    </lineage>
</organism>
<dbReference type="InParanoid" id="A0A316V8Q3"/>
<keyword evidence="2" id="KW-1185">Reference proteome</keyword>
<dbReference type="GeneID" id="37020822"/>
<sequence>MFNPANGVTAQGYVLDSCDSGDPKSTFGCNDIYVSLGLFKKLAGSQEKEAI</sequence>
<evidence type="ECO:0000313" key="1">
    <source>
        <dbReference type="EMBL" id="PWN33408.1"/>
    </source>
</evidence>
<name>A0A316V8Q3_9BASI</name>
<protein>
    <submittedName>
        <fullName evidence="1">Uncharacterized protein</fullName>
    </submittedName>
</protein>
<dbReference type="RefSeq" id="XP_025353710.1">
    <property type="nucleotide sequence ID" value="XM_025499041.1"/>
</dbReference>
<proteinExistence type="predicted"/>
<evidence type="ECO:0000313" key="2">
    <source>
        <dbReference type="Proteomes" id="UP000245771"/>
    </source>
</evidence>